<dbReference type="SUPFAM" id="SSF52540">
    <property type="entry name" value="P-loop containing nucleoside triphosphate hydrolases"/>
    <property type="match status" value="1"/>
</dbReference>
<evidence type="ECO:0000313" key="21">
    <source>
        <dbReference type="EMBL" id="VXA57026.1"/>
    </source>
</evidence>
<dbReference type="Proteomes" id="UP000430404">
    <property type="component" value="Unassembled WGS sequence"/>
</dbReference>
<evidence type="ECO:0000256" key="3">
    <source>
        <dbReference type="ARBA" id="ARBA00008883"/>
    </source>
</evidence>
<keyword evidence="12 17" id="KW-1133">Transmembrane helix</keyword>
<comment type="similarity">
    <text evidence="2">Belongs to the CpsD/CapB family.</text>
</comment>
<dbReference type="CDD" id="cd05387">
    <property type="entry name" value="BY-kinase"/>
    <property type="match status" value="1"/>
</dbReference>
<dbReference type="InterPro" id="IPR050445">
    <property type="entry name" value="Bact_polysacc_biosynth/exp"/>
</dbReference>
<proteinExistence type="inferred from homology"/>
<comment type="similarity">
    <text evidence="3">Belongs to the etk/wzc family.</text>
</comment>
<dbReference type="GO" id="GO:0005886">
    <property type="term" value="C:plasma membrane"/>
    <property type="evidence" value="ECO:0007669"/>
    <property type="project" value="UniProtKB-SubCell"/>
</dbReference>
<evidence type="ECO:0000256" key="8">
    <source>
        <dbReference type="ARBA" id="ARBA00022692"/>
    </source>
</evidence>
<dbReference type="PANTHER" id="PTHR32309">
    <property type="entry name" value="TYROSINE-PROTEIN KINASE"/>
    <property type="match status" value="1"/>
</dbReference>
<organism evidence="21 22">
    <name type="scientific">Acinetobacter proteolyticus</name>
    <dbReference type="NCBI Taxonomy" id="1776741"/>
    <lineage>
        <taxon>Bacteria</taxon>
        <taxon>Pseudomonadati</taxon>
        <taxon>Pseudomonadota</taxon>
        <taxon>Gammaproteobacteria</taxon>
        <taxon>Moraxellales</taxon>
        <taxon>Moraxellaceae</taxon>
        <taxon>Acinetobacter</taxon>
    </lineage>
</organism>
<evidence type="ECO:0000256" key="17">
    <source>
        <dbReference type="SAM" id="Phobius"/>
    </source>
</evidence>
<dbReference type="InterPro" id="IPR003856">
    <property type="entry name" value="LPS_length_determ_N"/>
</dbReference>
<sequence length="707" mass="79733">MNPNTQLTDDTIDLRELFFTIILQWKLIAFCIVLALICAGIYLSVVEKVYSVDAKIQVIDSKQNGLAGLSSQLASLGSLAGVNLGGLANGQQSTQTEIEILQSRSVLAKTIQDLNLNIQIEPKQSFLQEAFTTDKFHTYYKKNEIQISDRNKSFSIQQFDIPKKFLDKDLILTFNGQIFTLTSKQTDVEVFKGQLNQKTNSNSELWKVNISSKQALDGQYIVQKQSILTALKYFLLDFKVIELAKQTGIISVSYDGTDRAHLINVLNYILQTYLDQNLAVKSAEKAKTLDFLNQQLPQLKHNLEETEQKFNAFRETHGTIDIQQEAGLYLKQSVELETQKIQLEQKKAELAAQYTQQHPMMQEINAQIGVFNKKINELNGALKKLPNTQSQYLQYYRDVQVQTQLYTNLLGTYQSLSLAKAGETGNLRVLDYPVEPTKPIKPRKLIILILSIFVGGFIGVLIALVRNILQTGVRHRDEIEQAVRIKTYVELPKAKKKVAPELQALKTFIPTLRFKLQQKQHNVTLLTSVTPDQNQGVIAQHLALYLSQAGQKVLVIDSDLYRGELDQLFKSTSKVGLSEYLRGQANLDQIIVNTTYPNLSLIGRGQSSDEASITSHQSIFEQLMQQISSQYDYILISSAPVLATSDSLNLAQFTGFNLCLVQYGQTQLKDIELAKSYFVNAGLEIDGLILDQIPSYQITQYQYQTSK</sequence>
<feature type="domain" description="AAA" evidence="19">
    <location>
        <begin position="539"/>
        <end position="644"/>
    </location>
</feature>
<keyword evidence="6" id="KW-0997">Cell inner membrane</keyword>
<evidence type="ECO:0000256" key="12">
    <source>
        <dbReference type="ARBA" id="ARBA00022989"/>
    </source>
</evidence>
<keyword evidence="13 17" id="KW-0472">Membrane</keyword>
<name>A0A653K7W0_9GAMM</name>
<dbReference type="GO" id="GO:0004713">
    <property type="term" value="F:protein tyrosine kinase activity"/>
    <property type="evidence" value="ECO:0007669"/>
    <property type="project" value="TreeGrafter"/>
</dbReference>
<feature type="domain" description="Polysaccharide chain length determinant N-terminal" evidence="18">
    <location>
        <begin position="10"/>
        <end position="114"/>
    </location>
</feature>
<reference evidence="21 22" key="1">
    <citation type="submission" date="2019-10" db="EMBL/GenBank/DDBJ databases">
        <authorList>
            <person name="Karimi E."/>
        </authorList>
    </citation>
    <scope>NUCLEOTIDE SEQUENCE [LARGE SCALE GENOMIC DNA]</scope>
    <source>
        <strain evidence="21">Acinetobacter sp. 8BE</strain>
    </source>
</reference>
<keyword evidence="8 17" id="KW-0812">Transmembrane</keyword>
<dbReference type="InterPro" id="IPR025669">
    <property type="entry name" value="AAA_dom"/>
</dbReference>
<keyword evidence="7 21" id="KW-0808">Transferase</keyword>
<evidence type="ECO:0000256" key="2">
    <source>
        <dbReference type="ARBA" id="ARBA00007316"/>
    </source>
</evidence>
<comment type="catalytic activity">
    <reaction evidence="15">
        <text>L-tyrosyl-[protein] + ATP = O-phospho-L-tyrosyl-[protein] + ADP + H(+)</text>
        <dbReference type="Rhea" id="RHEA:10596"/>
        <dbReference type="Rhea" id="RHEA-COMP:10136"/>
        <dbReference type="Rhea" id="RHEA-COMP:20101"/>
        <dbReference type="ChEBI" id="CHEBI:15378"/>
        <dbReference type="ChEBI" id="CHEBI:30616"/>
        <dbReference type="ChEBI" id="CHEBI:46858"/>
        <dbReference type="ChEBI" id="CHEBI:61978"/>
        <dbReference type="ChEBI" id="CHEBI:456216"/>
        <dbReference type="EC" id="2.7.10.2"/>
    </reaction>
</comment>
<feature type="domain" description="Tyrosine-protein kinase G-rich" evidence="20">
    <location>
        <begin position="387"/>
        <end position="467"/>
    </location>
</feature>
<evidence type="ECO:0000256" key="1">
    <source>
        <dbReference type="ARBA" id="ARBA00004429"/>
    </source>
</evidence>
<keyword evidence="14" id="KW-0829">Tyrosine-protein kinase</keyword>
<evidence type="ECO:0000256" key="13">
    <source>
        <dbReference type="ARBA" id="ARBA00023136"/>
    </source>
</evidence>
<dbReference type="Gene3D" id="3.40.50.300">
    <property type="entry name" value="P-loop containing nucleotide triphosphate hydrolases"/>
    <property type="match status" value="1"/>
</dbReference>
<dbReference type="InterPro" id="IPR032807">
    <property type="entry name" value="GNVR"/>
</dbReference>
<comment type="subcellular location">
    <subcellularLocation>
        <location evidence="1">Cell inner membrane</location>
        <topology evidence="1">Multi-pass membrane protein</topology>
    </subcellularLocation>
</comment>
<keyword evidence="10 21" id="KW-0418">Kinase</keyword>
<evidence type="ECO:0000256" key="11">
    <source>
        <dbReference type="ARBA" id="ARBA00022840"/>
    </source>
</evidence>
<dbReference type="AlphaFoldDB" id="A0A653K7W0"/>
<evidence type="ECO:0000256" key="15">
    <source>
        <dbReference type="ARBA" id="ARBA00051245"/>
    </source>
</evidence>
<protein>
    <recommendedName>
        <fullName evidence="4">non-specific protein-tyrosine kinase</fullName>
        <ecNumber evidence="4">2.7.10.2</ecNumber>
    </recommendedName>
</protein>
<dbReference type="Pfam" id="PF13614">
    <property type="entry name" value="AAA_31"/>
    <property type="match status" value="1"/>
</dbReference>
<keyword evidence="16" id="KW-0175">Coiled coil</keyword>
<evidence type="ECO:0000259" key="19">
    <source>
        <dbReference type="Pfam" id="PF13614"/>
    </source>
</evidence>
<evidence type="ECO:0000256" key="6">
    <source>
        <dbReference type="ARBA" id="ARBA00022519"/>
    </source>
</evidence>
<evidence type="ECO:0000259" key="18">
    <source>
        <dbReference type="Pfam" id="PF02706"/>
    </source>
</evidence>
<dbReference type="RefSeq" id="WP_159725577.1">
    <property type="nucleotide sequence ID" value="NZ_LR732744.1"/>
</dbReference>
<feature type="transmembrane region" description="Helical" evidence="17">
    <location>
        <begin position="23"/>
        <end position="45"/>
    </location>
</feature>
<dbReference type="Pfam" id="PF13807">
    <property type="entry name" value="GNVR"/>
    <property type="match status" value="1"/>
</dbReference>
<feature type="coiled-coil region" evidence="16">
    <location>
        <begin position="289"/>
        <end position="353"/>
    </location>
</feature>
<dbReference type="EC" id="2.7.10.2" evidence="4"/>
<evidence type="ECO:0000256" key="9">
    <source>
        <dbReference type="ARBA" id="ARBA00022741"/>
    </source>
</evidence>
<keyword evidence="5" id="KW-1003">Cell membrane</keyword>
<evidence type="ECO:0000256" key="14">
    <source>
        <dbReference type="ARBA" id="ARBA00023137"/>
    </source>
</evidence>
<evidence type="ECO:0000256" key="4">
    <source>
        <dbReference type="ARBA" id="ARBA00011903"/>
    </source>
</evidence>
<evidence type="ECO:0000259" key="20">
    <source>
        <dbReference type="Pfam" id="PF13807"/>
    </source>
</evidence>
<dbReference type="EMBL" id="CABWKZ010000025">
    <property type="protein sequence ID" value="VXA57026.1"/>
    <property type="molecule type" value="Genomic_DNA"/>
</dbReference>
<dbReference type="InterPro" id="IPR027417">
    <property type="entry name" value="P-loop_NTPase"/>
</dbReference>
<evidence type="ECO:0000256" key="7">
    <source>
        <dbReference type="ARBA" id="ARBA00022679"/>
    </source>
</evidence>
<dbReference type="InterPro" id="IPR005702">
    <property type="entry name" value="Wzc-like_C"/>
</dbReference>
<keyword evidence="9" id="KW-0547">Nucleotide-binding</keyword>
<accession>A0A653K7W0</accession>
<evidence type="ECO:0000256" key="16">
    <source>
        <dbReference type="SAM" id="Coils"/>
    </source>
</evidence>
<feature type="transmembrane region" description="Helical" evidence="17">
    <location>
        <begin position="445"/>
        <end position="465"/>
    </location>
</feature>
<evidence type="ECO:0000256" key="5">
    <source>
        <dbReference type="ARBA" id="ARBA00022475"/>
    </source>
</evidence>
<gene>
    <name evidence="21" type="primary">ptk</name>
    <name evidence="21" type="ORF">ACI8B_310052</name>
</gene>
<keyword evidence="11" id="KW-0067">ATP-binding</keyword>
<evidence type="ECO:0000313" key="22">
    <source>
        <dbReference type="Proteomes" id="UP000430404"/>
    </source>
</evidence>
<dbReference type="PANTHER" id="PTHR32309:SF13">
    <property type="entry name" value="FERRIC ENTEROBACTIN TRANSPORT PROTEIN FEPE"/>
    <property type="match status" value="1"/>
</dbReference>
<evidence type="ECO:0000256" key="10">
    <source>
        <dbReference type="ARBA" id="ARBA00022777"/>
    </source>
</evidence>
<dbReference type="Pfam" id="PF02706">
    <property type="entry name" value="Wzz"/>
    <property type="match status" value="1"/>
</dbReference>